<evidence type="ECO:0000256" key="2">
    <source>
        <dbReference type="SAM" id="MobiDB-lite"/>
    </source>
</evidence>
<keyword evidence="4" id="KW-1185">Reference proteome</keyword>
<accession>A0ABV1FXP2</accession>
<gene>
    <name evidence="3" type="primary">mobV</name>
    <name evidence="3" type="ORF">AAAT87_06425</name>
</gene>
<dbReference type="PANTHER" id="PTHR18937:SF171">
    <property type="entry name" value="SPORULATION PROTEIN SPO15"/>
    <property type="match status" value="1"/>
</dbReference>
<dbReference type="PANTHER" id="PTHR18937">
    <property type="entry name" value="STRUCTURAL MAINTENANCE OF CHROMOSOMES SMC FAMILY MEMBER"/>
    <property type="match status" value="1"/>
</dbReference>
<reference evidence="3 4" key="1">
    <citation type="submission" date="2024-04" db="EMBL/GenBank/DDBJ databases">
        <title>Human intestinal bacterial collection.</title>
        <authorList>
            <person name="Pauvert C."/>
            <person name="Hitch T.C.A."/>
            <person name="Clavel T."/>
        </authorList>
    </citation>
    <scope>NUCLEOTIDE SEQUENCE [LARGE SCALE GENOMIC DNA]</scope>
    <source>
        <strain evidence="3 4">CLA-AA-H174</strain>
    </source>
</reference>
<evidence type="ECO:0000313" key="3">
    <source>
        <dbReference type="EMBL" id="MEQ2507919.1"/>
    </source>
</evidence>
<dbReference type="EMBL" id="JBBNGE010000016">
    <property type="protein sequence ID" value="MEQ2507919.1"/>
    <property type="molecule type" value="Genomic_DNA"/>
</dbReference>
<comment type="caution">
    <text evidence="3">The sequence shown here is derived from an EMBL/GenBank/DDBJ whole genome shotgun (WGS) entry which is preliminary data.</text>
</comment>
<dbReference type="Gene3D" id="3.30.930.30">
    <property type="match status" value="1"/>
</dbReference>
<dbReference type="InterPro" id="IPR001668">
    <property type="entry name" value="Mob_Pre"/>
</dbReference>
<feature type="coiled-coil region" evidence="1">
    <location>
        <begin position="228"/>
        <end position="371"/>
    </location>
</feature>
<sequence>MAKQVLDVHAGKGMTTSQSNEHLRNANTGERLKKWSGNYDPSREKLNFEVGPGGIIVPVDKKSSIPSRIKKILKQRGVVDPNKGLPEARYRTVANVILGGSRDQMHRLAFGSQEVNLEPGSDNAHIRRMPEIESWALDMYKFMSKKYGEKNIAAFIVHLDEKNPHIHCTLLPITEQNKFSWRKVMVGEENSKMAYSRRMTELHNEISQINLSYGLERGDRVAETGARHRTIEQYHQDLRKKLQQENEQLSETIEGNQGVIQRQQATLSGLEKDIKHATARFKALQTMITNLESKKNRLLEEVEQLNQDRESGKISAEEAKARLEKIHSELREVDEKIADKTQKLHTAESQLDQLQSKTHSAEKKFEEVQQKLQKEVPSLSKTTVKEMQQMGYMMMATDAKRRAAKYNDFLSSLPSDHRDVALRAGDILFDGSIAETIMDCAAQVTSIAAALYLGYLDAATRISQSGGGGGSPGTGWGKRDDEDDLAFRQRCFFMALHMMRPAQKQQRKR</sequence>
<dbReference type="RefSeq" id="WP_349225972.1">
    <property type="nucleotide sequence ID" value="NZ_JBBNFG020000019.1"/>
</dbReference>
<organism evidence="3 4">
    <name type="scientific">Segatella sinensis</name>
    <dbReference type="NCBI Taxonomy" id="3085167"/>
    <lineage>
        <taxon>Bacteria</taxon>
        <taxon>Pseudomonadati</taxon>
        <taxon>Bacteroidota</taxon>
        <taxon>Bacteroidia</taxon>
        <taxon>Bacteroidales</taxon>
        <taxon>Prevotellaceae</taxon>
        <taxon>Segatella</taxon>
    </lineage>
</organism>
<keyword evidence="1" id="KW-0175">Coiled coil</keyword>
<evidence type="ECO:0000313" key="4">
    <source>
        <dbReference type="Proteomes" id="UP001465717"/>
    </source>
</evidence>
<name>A0ABV1FXP2_9BACT</name>
<dbReference type="Pfam" id="PF01076">
    <property type="entry name" value="Mob_Pre"/>
    <property type="match status" value="1"/>
</dbReference>
<proteinExistence type="predicted"/>
<dbReference type="Gene3D" id="1.20.120.330">
    <property type="entry name" value="Nucleotidyltransferases domain 2"/>
    <property type="match status" value="1"/>
</dbReference>
<evidence type="ECO:0000256" key="1">
    <source>
        <dbReference type="SAM" id="Coils"/>
    </source>
</evidence>
<dbReference type="NCBIfam" id="NF041497">
    <property type="entry name" value="MobV"/>
    <property type="match status" value="1"/>
</dbReference>
<feature type="compositionally biased region" description="Polar residues" evidence="2">
    <location>
        <begin position="14"/>
        <end position="28"/>
    </location>
</feature>
<dbReference type="CDD" id="cd17242">
    <property type="entry name" value="MobM_relaxase"/>
    <property type="match status" value="1"/>
</dbReference>
<protein>
    <submittedName>
        <fullName evidence="3">MobV family relaxase</fullName>
    </submittedName>
</protein>
<dbReference type="Proteomes" id="UP001465717">
    <property type="component" value="Unassembled WGS sequence"/>
</dbReference>
<feature type="region of interest" description="Disordered" evidence="2">
    <location>
        <begin position="1"/>
        <end position="38"/>
    </location>
</feature>